<evidence type="ECO:0000313" key="2">
    <source>
        <dbReference type="Proteomes" id="UP001221208"/>
    </source>
</evidence>
<dbReference type="EMBL" id="JAQQXR010000001">
    <property type="protein sequence ID" value="MDC8757114.1"/>
    <property type="molecule type" value="Genomic_DNA"/>
</dbReference>
<accession>A0ABT5JWU9</accession>
<dbReference type="RefSeq" id="WP_273669759.1">
    <property type="nucleotide sequence ID" value="NZ_JAQQXR010000001.1"/>
</dbReference>
<name>A0ABT5JWU9_9BURK</name>
<dbReference type="Proteomes" id="UP001221208">
    <property type="component" value="Unassembled WGS sequence"/>
</dbReference>
<comment type="caution">
    <text evidence="1">The sequence shown here is derived from an EMBL/GenBank/DDBJ whole genome shotgun (WGS) entry which is preliminary data.</text>
</comment>
<protein>
    <submittedName>
        <fullName evidence="1">Uncharacterized protein</fullName>
    </submittedName>
</protein>
<keyword evidence="2" id="KW-1185">Reference proteome</keyword>
<organism evidence="1 2">
    <name type="scientific">Janthinobacterium fluminis</name>
    <dbReference type="NCBI Taxonomy" id="2987524"/>
    <lineage>
        <taxon>Bacteria</taxon>
        <taxon>Pseudomonadati</taxon>
        <taxon>Pseudomonadota</taxon>
        <taxon>Betaproteobacteria</taxon>
        <taxon>Burkholderiales</taxon>
        <taxon>Oxalobacteraceae</taxon>
        <taxon>Janthinobacterium</taxon>
    </lineage>
</organism>
<proteinExistence type="predicted"/>
<sequence>MKLHFSWLQSEGDMSPNCSSAAVNMDGASPLCCLLMDDGGQRFLDAISWLSEGINRISSVKVFDVEVADWSRDAWGAELTKGWAKIYSLHDEGCFELLDIDSFEMALLAWRDFIQSKPEAGVTKVIEL</sequence>
<gene>
    <name evidence="1" type="ORF">OIK44_05855</name>
</gene>
<reference evidence="1 2" key="1">
    <citation type="submission" date="2022-10" db="EMBL/GenBank/DDBJ databases">
        <title>Janthinobacterium sp. hw3 Genome sequencing.</title>
        <authorList>
            <person name="Park S."/>
        </authorList>
    </citation>
    <scope>NUCLEOTIDE SEQUENCE [LARGE SCALE GENOMIC DNA]</scope>
    <source>
        <strain evidence="2">hw3</strain>
    </source>
</reference>
<evidence type="ECO:0000313" key="1">
    <source>
        <dbReference type="EMBL" id="MDC8757114.1"/>
    </source>
</evidence>